<dbReference type="PANTHER" id="PTHR46468:SF1">
    <property type="entry name" value="SENTRIN-SPECIFIC PROTEASE 8"/>
    <property type="match status" value="1"/>
</dbReference>
<dbReference type="AlphaFoldDB" id="A0A0C4DU84"/>
<dbReference type="InterPro" id="IPR003653">
    <property type="entry name" value="Peptidase_C48_C"/>
</dbReference>
<reference evidence="7" key="1">
    <citation type="submission" date="2010-05" db="EMBL/GenBank/DDBJ databases">
        <title>The Genome Sequence of Magnaporthe poae strain ATCC 64411.</title>
        <authorList>
            <consortium name="The Broad Institute Genome Sequencing Platform"/>
            <consortium name="Broad Institute Genome Sequencing Center for Infectious Disease"/>
            <person name="Ma L.-J."/>
            <person name="Dead R."/>
            <person name="Young S."/>
            <person name="Zeng Q."/>
            <person name="Koehrsen M."/>
            <person name="Alvarado L."/>
            <person name="Berlin A."/>
            <person name="Chapman S.B."/>
            <person name="Chen Z."/>
            <person name="Freedman E."/>
            <person name="Gellesch M."/>
            <person name="Goldberg J."/>
            <person name="Griggs A."/>
            <person name="Gujja S."/>
            <person name="Heilman E.R."/>
            <person name="Heiman D."/>
            <person name="Hepburn T."/>
            <person name="Howarth C."/>
            <person name="Jen D."/>
            <person name="Larson L."/>
            <person name="Mehta T."/>
            <person name="Neiman D."/>
            <person name="Pearson M."/>
            <person name="Roberts A."/>
            <person name="Saif S."/>
            <person name="Shea T."/>
            <person name="Shenoy N."/>
            <person name="Sisk P."/>
            <person name="Stolte C."/>
            <person name="Sykes S."/>
            <person name="Walk T."/>
            <person name="White J."/>
            <person name="Yandava C."/>
            <person name="Haas B."/>
            <person name="Nusbaum C."/>
            <person name="Birren B."/>
        </authorList>
    </citation>
    <scope>NUCLEOTIDE SEQUENCE</scope>
    <source>
        <strain evidence="7">ATCC 64411</strain>
    </source>
</reference>
<dbReference type="OrthoDB" id="5065855at2759"/>
<keyword evidence="9" id="KW-1185">Reference proteome</keyword>
<keyword evidence="2" id="KW-0645">Protease</keyword>
<dbReference type="GO" id="GO:0019784">
    <property type="term" value="F:deNEDDylase activity"/>
    <property type="evidence" value="ECO:0007669"/>
    <property type="project" value="InterPro"/>
</dbReference>
<sequence length="335" mass="37448">MPSFGGRLGRHLGETVSSSIASSHKGPKRKMNGVGTKTSGKGKVPVPRKPPSRPAAVPFRKGNRVEKKPVQSAKPVIRIKIKIRNKDKPDNAEQLTPSNGYLKYHAITVLYSDVSALKEDWLNDTNIAFWEEYIEHEILPKYPQARIALVRPTIVALMVQSARLKDIESALPDFRNDTHIFIPVNDSINAGKKADSGSHWSLLLVSRLDGVAFHYDSMNDHNEPAARACVDRLSRVLRQPLRFYRIVDMPQQTNSSDCGVIVCILMRHLLVKKLLNANAREKVGMGLAGKQIDTIGGRKEMLRTIEQLRKEGERRRSTGALPLTIRSGNEPPYID</sequence>
<evidence type="ECO:0000256" key="1">
    <source>
        <dbReference type="ARBA" id="ARBA00005234"/>
    </source>
</evidence>
<dbReference type="Pfam" id="PF02902">
    <property type="entry name" value="Peptidase_C48"/>
    <property type="match status" value="1"/>
</dbReference>
<feature type="compositionally biased region" description="Low complexity" evidence="5">
    <location>
        <begin position="33"/>
        <end position="45"/>
    </location>
</feature>
<dbReference type="SUPFAM" id="SSF54001">
    <property type="entry name" value="Cysteine proteinases"/>
    <property type="match status" value="1"/>
</dbReference>
<dbReference type="EnsemblFungi" id="MAPG_03522T0">
    <property type="protein sequence ID" value="MAPG_03522T0"/>
    <property type="gene ID" value="MAPG_03522"/>
</dbReference>
<keyword evidence="4" id="KW-0788">Thiol protease</keyword>
<evidence type="ECO:0000256" key="5">
    <source>
        <dbReference type="SAM" id="MobiDB-lite"/>
    </source>
</evidence>
<evidence type="ECO:0000313" key="8">
    <source>
        <dbReference type="EnsemblFungi" id="MAPG_03522T0"/>
    </source>
</evidence>
<dbReference type="eggNOG" id="KOG3246">
    <property type="taxonomic scope" value="Eukaryota"/>
</dbReference>
<dbReference type="PROSITE" id="PS50600">
    <property type="entry name" value="ULP_PROTEASE"/>
    <property type="match status" value="1"/>
</dbReference>
<feature type="region of interest" description="Disordered" evidence="5">
    <location>
        <begin position="311"/>
        <end position="335"/>
    </location>
</feature>
<dbReference type="STRING" id="644358.A0A0C4DU84"/>
<dbReference type="EMBL" id="ADBL01000846">
    <property type="status" value="NOT_ANNOTATED_CDS"/>
    <property type="molecule type" value="Genomic_DNA"/>
</dbReference>
<dbReference type="PANTHER" id="PTHR46468">
    <property type="entry name" value="SENTRIN-SPECIFIC PROTEASE 8"/>
    <property type="match status" value="1"/>
</dbReference>
<comment type="similarity">
    <text evidence="1">Belongs to the peptidase C48 family.</text>
</comment>
<evidence type="ECO:0000256" key="4">
    <source>
        <dbReference type="ARBA" id="ARBA00022807"/>
    </source>
</evidence>
<keyword evidence="3" id="KW-0378">Hydrolase</keyword>
<dbReference type="InterPro" id="IPR044613">
    <property type="entry name" value="Nep1/2-like"/>
</dbReference>
<dbReference type="EMBL" id="GL876967">
    <property type="protein sequence ID" value="KLU84481.1"/>
    <property type="molecule type" value="Genomic_DNA"/>
</dbReference>
<feature type="domain" description="Ubiquitin-like protease family profile" evidence="6">
    <location>
        <begin position="81"/>
        <end position="269"/>
    </location>
</feature>
<reference evidence="7" key="3">
    <citation type="submission" date="2011-03" db="EMBL/GenBank/DDBJ databases">
        <title>Annotation of Magnaporthe poae ATCC 64411.</title>
        <authorList>
            <person name="Ma L.-J."/>
            <person name="Dead R."/>
            <person name="Young S.K."/>
            <person name="Zeng Q."/>
            <person name="Gargeya S."/>
            <person name="Fitzgerald M."/>
            <person name="Haas B."/>
            <person name="Abouelleil A."/>
            <person name="Alvarado L."/>
            <person name="Arachchi H.M."/>
            <person name="Berlin A."/>
            <person name="Brown A."/>
            <person name="Chapman S.B."/>
            <person name="Chen Z."/>
            <person name="Dunbar C."/>
            <person name="Freedman E."/>
            <person name="Gearin G."/>
            <person name="Gellesch M."/>
            <person name="Goldberg J."/>
            <person name="Griggs A."/>
            <person name="Gujja S."/>
            <person name="Heiman D."/>
            <person name="Howarth C."/>
            <person name="Larson L."/>
            <person name="Lui A."/>
            <person name="MacDonald P.J.P."/>
            <person name="Mehta T."/>
            <person name="Montmayeur A."/>
            <person name="Murphy C."/>
            <person name="Neiman D."/>
            <person name="Pearson M."/>
            <person name="Priest M."/>
            <person name="Roberts A."/>
            <person name="Saif S."/>
            <person name="Shea T."/>
            <person name="Shenoy N."/>
            <person name="Sisk P."/>
            <person name="Stolte C."/>
            <person name="Sykes S."/>
            <person name="Yandava C."/>
            <person name="Wortman J."/>
            <person name="Nusbaum C."/>
            <person name="Birren B."/>
        </authorList>
    </citation>
    <scope>NUCLEOTIDE SEQUENCE</scope>
    <source>
        <strain evidence="7">ATCC 64411</strain>
    </source>
</reference>
<evidence type="ECO:0000313" key="7">
    <source>
        <dbReference type="EMBL" id="KLU84481.1"/>
    </source>
</evidence>
<evidence type="ECO:0000256" key="3">
    <source>
        <dbReference type="ARBA" id="ARBA00022801"/>
    </source>
</evidence>
<name>A0A0C4DU84_MAGP6</name>
<evidence type="ECO:0000259" key="6">
    <source>
        <dbReference type="PROSITE" id="PS50600"/>
    </source>
</evidence>
<dbReference type="Proteomes" id="UP000011715">
    <property type="component" value="Unassembled WGS sequence"/>
</dbReference>
<feature type="region of interest" description="Disordered" evidence="5">
    <location>
        <begin position="1"/>
        <end position="71"/>
    </location>
</feature>
<dbReference type="GO" id="GO:0000338">
    <property type="term" value="P:protein deneddylation"/>
    <property type="evidence" value="ECO:0007669"/>
    <property type="project" value="TreeGrafter"/>
</dbReference>
<reference evidence="9" key="2">
    <citation type="submission" date="2010-05" db="EMBL/GenBank/DDBJ databases">
        <title>The genome sequence of Magnaporthe poae strain ATCC 64411.</title>
        <authorList>
            <person name="Ma L.-J."/>
            <person name="Dead R."/>
            <person name="Young S."/>
            <person name="Zeng Q."/>
            <person name="Koehrsen M."/>
            <person name="Alvarado L."/>
            <person name="Berlin A."/>
            <person name="Chapman S.B."/>
            <person name="Chen Z."/>
            <person name="Freedman E."/>
            <person name="Gellesch M."/>
            <person name="Goldberg J."/>
            <person name="Griggs A."/>
            <person name="Gujja S."/>
            <person name="Heilman E.R."/>
            <person name="Heiman D."/>
            <person name="Hepburn T."/>
            <person name="Howarth C."/>
            <person name="Jen D."/>
            <person name="Larson L."/>
            <person name="Mehta T."/>
            <person name="Neiman D."/>
            <person name="Pearson M."/>
            <person name="Roberts A."/>
            <person name="Saif S."/>
            <person name="Shea T."/>
            <person name="Shenoy N."/>
            <person name="Sisk P."/>
            <person name="Stolte C."/>
            <person name="Sykes S."/>
            <person name="Walk T."/>
            <person name="White J."/>
            <person name="Yandava C."/>
            <person name="Haas B."/>
            <person name="Nusbaum C."/>
            <person name="Birren B."/>
        </authorList>
    </citation>
    <scope>NUCLEOTIDE SEQUENCE [LARGE SCALE GENOMIC DNA]</scope>
    <source>
        <strain evidence="9">ATCC 64411 / 73-15</strain>
    </source>
</reference>
<dbReference type="VEuPathDB" id="FungiDB:MAPG_03522"/>
<gene>
    <name evidence="7" type="ORF">MAPG_03522</name>
</gene>
<accession>A0A0C4DU84</accession>
<dbReference type="GO" id="GO:0008234">
    <property type="term" value="F:cysteine-type peptidase activity"/>
    <property type="evidence" value="ECO:0007669"/>
    <property type="project" value="UniProtKB-KW"/>
</dbReference>
<organism evidence="8 9">
    <name type="scientific">Magnaporthiopsis poae (strain ATCC 64411 / 73-15)</name>
    <name type="common">Kentucky bluegrass fungus</name>
    <name type="synonym">Magnaporthe poae</name>
    <dbReference type="NCBI Taxonomy" id="644358"/>
    <lineage>
        <taxon>Eukaryota</taxon>
        <taxon>Fungi</taxon>
        <taxon>Dikarya</taxon>
        <taxon>Ascomycota</taxon>
        <taxon>Pezizomycotina</taxon>
        <taxon>Sordariomycetes</taxon>
        <taxon>Sordariomycetidae</taxon>
        <taxon>Magnaporthales</taxon>
        <taxon>Magnaporthaceae</taxon>
        <taxon>Magnaporthiopsis</taxon>
    </lineage>
</organism>
<dbReference type="InterPro" id="IPR038765">
    <property type="entry name" value="Papain-like_cys_pep_sf"/>
</dbReference>
<evidence type="ECO:0000256" key="2">
    <source>
        <dbReference type="ARBA" id="ARBA00022670"/>
    </source>
</evidence>
<proteinExistence type="inferred from homology"/>
<dbReference type="Gene3D" id="3.40.395.10">
    <property type="entry name" value="Adenoviral Proteinase, Chain A"/>
    <property type="match status" value="1"/>
</dbReference>
<protein>
    <recommendedName>
        <fullName evidence="6">Ubiquitin-like protease family profile domain-containing protein</fullName>
    </recommendedName>
</protein>
<reference evidence="8" key="4">
    <citation type="journal article" date="2015" name="G3 (Bethesda)">
        <title>Genome sequences of three phytopathogenic species of the Magnaporthaceae family of fungi.</title>
        <authorList>
            <person name="Okagaki L.H."/>
            <person name="Nunes C.C."/>
            <person name="Sailsbery J."/>
            <person name="Clay B."/>
            <person name="Brown D."/>
            <person name="John T."/>
            <person name="Oh Y."/>
            <person name="Young N."/>
            <person name="Fitzgerald M."/>
            <person name="Haas B.J."/>
            <person name="Zeng Q."/>
            <person name="Young S."/>
            <person name="Adiconis X."/>
            <person name="Fan L."/>
            <person name="Levin J.Z."/>
            <person name="Mitchell T.K."/>
            <person name="Okubara P.A."/>
            <person name="Farman M.L."/>
            <person name="Kohn L.M."/>
            <person name="Birren B."/>
            <person name="Ma L.-J."/>
            <person name="Dean R.A."/>
        </authorList>
    </citation>
    <scope>NUCLEOTIDE SEQUENCE</scope>
    <source>
        <strain evidence="8">ATCC 64411 / 73-15</strain>
    </source>
</reference>
<evidence type="ECO:0000313" key="9">
    <source>
        <dbReference type="Proteomes" id="UP000011715"/>
    </source>
</evidence>
<reference evidence="8" key="5">
    <citation type="submission" date="2015-06" db="UniProtKB">
        <authorList>
            <consortium name="EnsemblFungi"/>
        </authorList>
    </citation>
    <scope>IDENTIFICATION</scope>
    <source>
        <strain evidence="8">ATCC 64411</strain>
    </source>
</reference>
<dbReference type="GO" id="GO:0006508">
    <property type="term" value="P:proteolysis"/>
    <property type="evidence" value="ECO:0007669"/>
    <property type="project" value="UniProtKB-KW"/>
</dbReference>